<keyword evidence="6" id="KW-0686">Riboflavin biosynthesis</keyword>
<evidence type="ECO:0000256" key="5">
    <source>
        <dbReference type="ARBA" id="ARBA00015035"/>
    </source>
</evidence>
<keyword evidence="7" id="KW-0521">NADP</keyword>
<evidence type="ECO:0000256" key="11">
    <source>
        <dbReference type="ARBA" id="ARBA00047550"/>
    </source>
</evidence>
<accession>E6ZVZ4</accession>
<reference evidence="14 15" key="1">
    <citation type="journal article" date="2010" name="Science">
        <title>Pathogenicity determinants in smut fungi revealed by genome comparison.</title>
        <authorList>
            <person name="Schirawski J."/>
            <person name="Mannhaupt G."/>
            <person name="Muench K."/>
            <person name="Brefort T."/>
            <person name="Schipper K."/>
            <person name="Doehlemann G."/>
            <person name="Di Stasio M."/>
            <person name="Roessel N."/>
            <person name="Mendoza-Mendoza A."/>
            <person name="Pester D."/>
            <person name="Mueller O."/>
            <person name="Winterberg B."/>
            <person name="Meyer E."/>
            <person name="Ghareeb H."/>
            <person name="Wollenberg T."/>
            <person name="Muensterkoetter M."/>
            <person name="Wong P."/>
            <person name="Walter M."/>
            <person name="Stukenbrock E."/>
            <person name="Gueldener U."/>
            <person name="Kahmann R."/>
        </authorList>
    </citation>
    <scope>NUCLEOTIDE SEQUENCE [LARGE SCALE GENOMIC DNA]</scope>
    <source>
        <strain evidence="15">SRZ2</strain>
    </source>
</reference>
<dbReference type="InterPro" id="IPR002734">
    <property type="entry name" value="RibDG_C"/>
</dbReference>
<keyword evidence="8" id="KW-0560">Oxidoreductase</keyword>
<comment type="function">
    <text evidence="1">Catalyzes an early step in riboflavin biosynthesis, the NADPH-dependent reduction of the ribose side chain of 2,5-diamino-6-ribosylamino-4(3H)-pyrimidinone 5'-phosphate, yielding 2,5-diamino-6-ribitylamino-4(3H)-pyrimidinone 5'-phosphate.</text>
</comment>
<dbReference type="GO" id="GO:0008703">
    <property type="term" value="F:5-amino-6-(5-phosphoribosylamino)uracil reductase activity"/>
    <property type="evidence" value="ECO:0007669"/>
    <property type="project" value="InterPro"/>
</dbReference>
<evidence type="ECO:0000256" key="1">
    <source>
        <dbReference type="ARBA" id="ARBA00003555"/>
    </source>
</evidence>
<evidence type="ECO:0000256" key="2">
    <source>
        <dbReference type="ARBA" id="ARBA00005104"/>
    </source>
</evidence>
<dbReference type="AlphaFoldDB" id="E6ZVZ4"/>
<dbReference type="eggNOG" id="ENOG502RZWZ">
    <property type="taxonomic scope" value="Eukaryota"/>
</dbReference>
<protein>
    <recommendedName>
        <fullName evidence="5">2,5-diamino-6-ribosylamino-4(3H)-pyrimidinone 5'-phosphate reductase</fullName>
        <ecNumber evidence="4">1.1.1.302</ecNumber>
    </recommendedName>
    <alternativeName>
        <fullName evidence="10">2,5-diamino-6-(5-phospho-D-ribosylamino)pyrimidin-4(3H)-one reductase</fullName>
    </alternativeName>
    <alternativeName>
        <fullName evidence="9">2,5-diamino-6-ribitylamino-4(3H)-pyrimidinone 5'-phosphate synthase</fullName>
    </alternativeName>
</protein>
<feature type="domain" description="Bacterial bifunctional deaminase-reductase C-terminal" evidence="13">
    <location>
        <begin position="28"/>
        <end position="216"/>
    </location>
</feature>
<evidence type="ECO:0000256" key="10">
    <source>
        <dbReference type="ARBA" id="ARBA00031630"/>
    </source>
</evidence>
<proteinExistence type="inferred from homology"/>
<evidence type="ECO:0000259" key="13">
    <source>
        <dbReference type="Pfam" id="PF01872"/>
    </source>
</evidence>
<dbReference type="PANTHER" id="PTHR38011:SF7">
    <property type="entry name" value="2,5-DIAMINO-6-RIBOSYLAMINO-4(3H)-PYRIMIDINONE 5'-PHOSPHATE REDUCTASE"/>
    <property type="match status" value="1"/>
</dbReference>
<evidence type="ECO:0000313" key="14">
    <source>
        <dbReference type="EMBL" id="CBQ71301.1"/>
    </source>
</evidence>
<comment type="pathway">
    <text evidence="2">Cofactor biosynthesis; riboflavin biosynthesis.</text>
</comment>
<dbReference type="InterPro" id="IPR024072">
    <property type="entry name" value="DHFR-like_dom_sf"/>
</dbReference>
<organism evidence="14 15">
    <name type="scientific">Sporisorium reilianum (strain SRZ2)</name>
    <name type="common">Maize head smut fungus</name>
    <dbReference type="NCBI Taxonomy" id="999809"/>
    <lineage>
        <taxon>Eukaryota</taxon>
        <taxon>Fungi</taxon>
        <taxon>Dikarya</taxon>
        <taxon>Basidiomycota</taxon>
        <taxon>Ustilaginomycotina</taxon>
        <taxon>Ustilaginomycetes</taxon>
        <taxon>Ustilaginales</taxon>
        <taxon>Ustilaginaceae</taxon>
        <taxon>Sporisorium</taxon>
    </lineage>
</organism>
<evidence type="ECO:0000256" key="3">
    <source>
        <dbReference type="ARBA" id="ARBA00009723"/>
    </source>
</evidence>
<dbReference type="Gene3D" id="3.40.430.10">
    <property type="entry name" value="Dihydrofolate Reductase, subunit A"/>
    <property type="match status" value="1"/>
</dbReference>
<evidence type="ECO:0000256" key="6">
    <source>
        <dbReference type="ARBA" id="ARBA00022619"/>
    </source>
</evidence>
<evidence type="ECO:0000313" key="15">
    <source>
        <dbReference type="Proteomes" id="UP000008867"/>
    </source>
</evidence>
<comment type="catalytic activity">
    <reaction evidence="11">
        <text>2,5-diamino-6-(1-D-ribitylamino)pyrimidin-4(3H)-one 5'-phosphate + NAD(+) = 2,5-diamino-6-(1-D-ribosylamino)pyrimidin-4(3H)-one 5'-phosphate + NADH + H(+)</text>
        <dbReference type="Rhea" id="RHEA:27274"/>
        <dbReference type="ChEBI" id="CHEBI:15378"/>
        <dbReference type="ChEBI" id="CHEBI:57540"/>
        <dbReference type="ChEBI" id="CHEBI:57945"/>
        <dbReference type="ChEBI" id="CHEBI:58890"/>
        <dbReference type="ChEBI" id="CHEBI:59545"/>
        <dbReference type="EC" id="1.1.1.302"/>
    </reaction>
</comment>
<evidence type="ECO:0000256" key="9">
    <source>
        <dbReference type="ARBA" id="ARBA00030073"/>
    </source>
</evidence>
<sequence length="255" mass="27211">MPPAADAEEQAASFLRESLGFAHSNEKPHVTLTFAQSHDAKIAGAAKAQLALSGAESMIMTHTLRTLHDAIMVGIGTVLNDNPQLNARLLSCPPPVSQLPRPVVLDSKLRIPLDCKLIRNHAAGTGRQPLVLASSVASSAKRVQLEQAGVQVIQLADTSPQGLLDWTTLLQQLRRTGIHRLMVEGGAAVIDSLMQQPQLIDALIVTIAPVTVGADGFGFSSKLPDATEPDAPTTAWAHSSRAEFGKDQVVVWHKR</sequence>
<dbReference type="PANTHER" id="PTHR38011">
    <property type="entry name" value="DIHYDROFOLATE REDUCTASE FAMILY PROTEIN (AFU_ORTHOLOGUE AFUA_8G06820)"/>
    <property type="match status" value="1"/>
</dbReference>
<gene>
    <name evidence="14" type="ORF">sr16649</name>
</gene>
<evidence type="ECO:0000256" key="4">
    <source>
        <dbReference type="ARBA" id="ARBA00012851"/>
    </source>
</evidence>
<comment type="catalytic activity">
    <reaction evidence="12">
        <text>2,5-diamino-6-(1-D-ribitylamino)pyrimidin-4(3H)-one 5'-phosphate + NADP(+) = 2,5-diamino-6-(1-D-ribosylamino)pyrimidin-4(3H)-one 5'-phosphate + NADPH + H(+)</text>
        <dbReference type="Rhea" id="RHEA:27278"/>
        <dbReference type="ChEBI" id="CHEBI:15378"/>
        <dbReference type="ChEBI" id="CHEBI:57783"/>
        <dbReference type="ChEBI" id="CHEBI:58349"/>
        <dbReference type="ChEBI" id="CHEBI:58890"/>
        <dbReference type="ChEBI" id="CHEBI:59545"/>
        <dbReference type="EC" id="1.1.1.302"/>
    </reaction>
</comment>
<dbReference type="OrthoDB" id="5432at2759"/>
<dbReference type="EMBL" id="FQ311443">
    <property type="protein sequence ID" value="CBQ71301.1"/>
    <property type="molecule type" value="Genomic_DNA"/>
</dbReference>
<dbReference type="InterPro" id="IPR050765">
    <property type="entry name" value="Riboflavin_Biosynth_HTPR"/>
</dbReference>
<name>E6ZVZ4_SPORE</name>
<dbReference type="SUPFAM" id="SSF53597">
    <property type="entry name" value="Dihydrofolate reductase-like"/>
    <property type="match status" value="1"/>
</dbReference>
<keyword evidence="15" id="KW-1185">Reference proteome</keyword>
<dbReference type="HOGENOM" id="CLU_036590_6_0_1"/>
<dbReference type="VEuPathDB" id="FungiDB:sr16649"/>
<evidence type="ECO:0000256" key="7">
    <source>
        <dbReference type="ARBA" id="ARBA00022857"/>
    </source>
</evidence>
<dbReference type="GO" id="GO:0009231">
    <property type="term" value="P:riboflavin biosynthetic process"/>
    <property type="evidence" value="ECO:0007669"/>
    <property type="project" value="UniProtKB-KW"/>
</dbReference>
<evidence type="ECO:0000256" key="12">
    <source>
        <dbReference type="ARBA" id="ARBA00049020"/>
    </source>
</evidence>
<evidence type="ECO:0000256" key="8">
    <source>
        <dbReference type="ARBA" id="ARBA00023002"/>
    </source>
</evidence>
<dbReference type="Proteomes" id="UP000008867">
    <property type="component" value="Chromosome 21"/>
</dbReference>
<dbReference type="Pfam" id="PF01872">
    <property type="entry name" value="RibD_C"/>
    <property type="match status" value="1"/>
</dbReference>
<dbReference type="EC" id="1.1.1.302" evidence="4"/>
<comment type="similarity">
    <text evidence="3">Belongs to the HTP reductase family.</text>
</comment>